<evidence type="ECO:0000313" key="1">
    <source>
        <dbReference type="EMBL" id="RSK21946.1"/>
    </source>
</evidence>
<organism evidence="1 2">
    <name type="scientific">Streptococcus oralis</name>
    <dbReference type="NCBI Taxonomy" id="1303"/>
    <lineage>
        <taxon>Bacteria</taxon>
        <taxon>Bacillati</taxon>
        <taxon>Bacillota</taxon>
        <taxon>Bacilli</taxon>
        <taxon>Lactobacillales</taxon>
        <taxon>Streptococcaceae</taxon>
        <taxon>Streptococcus</taxon>
    </lineage>
</organism>
<accession>A0A3R9MHQ0</accession>
<dbReference type="AlphaFoldDB" id="A0A3R9MHQ0"/>
<evidence type="ECO:0000313" key="2">
    <source>
        <dbReference type="Proteomes" id="UP000269220"/>
    </source>
</evidence>
<comment type="caution">
    <text evidence="1">The sequence shown here is derived from an EMBL/GenBank/DDBJ whole genome shotgun (WGS) entry which is preliminary data.</text>
</comment>
<protein>
    <recommendedName>
        <fullName evidence="3">ATPase</fullName>
    </recommendedName>
</protein>
<name>A0A3R9MHQ0_STROR</name>
<dbReference type="Proteomes" id="UP000269220">
    <property type="component" value="Unassembled WGS sequence"/>
</dbReference>
<dbReference type="EMBL" id="RMVN01000003">
    <property type="protein sequence ID" value="RSK21946.1"/>
    <property type="molecule type" value="Genomic_DNA"/>
</dbReference>
<proteinExistence type="predicted"/>
<gene>
    <name evidence="1" type="ORF">D8800_04000</name>
</gene>
<reference evidence="1 2" key="1">
    <citation type="submission" date="2018-11" db="EMBL/GenBank/DDBJ databases">
        <title>Species Designations Belie Phenotypic and Genotypic Heterogeneity in Oral Streptococci.</title>
        <authorList>
            <person name="Velsko I."/>
        </authorList>
    </citation>
    <scope>NUCLEOTIDE SEQUENCE [LARGE SCALE GENOMIC DNA]</scope>
    <source>
        <strain evidence="1 2">BCC05</strain>
    </source>
</reference>
<sequence>MIKGDKILKIKIATDDPQSMAQDGASILRSLQNKSIPLLDLIVRESIQNSLDAGIDGIGKTRVDFHFGDFDADNLARHLEGVSDELLSNYCNKTKFLAISDKNTFGLTGAVSGDSHDDLVNSNFHKLVFGIGKNQEKEGAGGSWGLGKTSFFRVGNGIVIYYTRIKTADSYEERLIGSLIENNKLEDRLLPKSNRGIAWWGEEGSNNQILPITDTDKIKEILNLFNLKPYQANETGTTILIPFLREDISDLQNNGSSYYWTNNLESSIKLSILRWYFPRLMNMTYRNHFNSNMLVCSVNEETINVESEVIFNIFQKLYNSALLGYSMADKIVVHPIKLSRKACEDTNKPLGFIAYIEASEEDLEMCPPNNCPSPLAYLGKSSLTEASNEIKIFSYCRQPGMIVEYDSDNSWLPSSKILEDKRMLISIFVPVSKEKLSSRFYPNSPTIESYLRSIENADHANWLDENGFTLIKRLKGGIRNSILTDFEENELSETGTETSRLSKVLGKFLLPPTGYGKNSSLDINSENRQSRNAGLKCSLSISSVNIVDGMKVILKVKVRVPKNHKAKVKLLLETQDGHIDYNKWHADFEDIPYPFSITSVKDLNDSYFKNLNDFINQGEFVLPLVDQDIRTELEIIVLKNSNQYRPTMIITQ</sequence>
<evidence type="ECO:0008006" key="3">
    <source>
        <dbReference type="Google" id="ProtNLM"/>
    </source>
</evidence>